<sequence>RATSYTIESPRLRWVRSPGHHVGCSGLKRRRAKHAMQAGHRVSEGPGLSLAGLD</sequence>
<protein>
    <submittedName>
        <fullName evidence="1">Uncharacterized protein</fullName>
    </submittedName>
</protein>
<evidence type="ECO:0000313" key="1">
    <source>
        <dbReference type="EMBL" id="KAL0505831.1"/>
    </source>
</evidence>
<gene>
    <name evidence="1" type="ORF">Q4I31_003614</name>
</gene>
<feature type="non-terminal residue" evidence="1">
    <location>
        <position position="1"/>
    </location>
</feature>
<dbReference type="EMBL" id="JBAMZK010000022">
    <property type="protein sequence ID" value="KAL0505831.1"/>
    <property type="molecule type" value="Genomic_DNA"/>
</dbReference>
<keyword evidence="2" id="KW-1185">Reference proteome</keyword>
<comment type="caution">
    <text evidence="1">The sequence shown here is derived from an EMBL/GenBank/DDBJ whole genome shotgun (WGS) entry which is preliminary data.</text>
</comment>
<accession>A0AAW3AHW4</accession>
<reference evidence="1 2" key="1">
    <citation type="submission" date="2024-02" db="EMBL/GenBank/DDBJ databases">
        <title>FIRST GENOME SEQUENCES OF Leishmania (Viannia) shawi, Leishmania (Viannia) lindenbergi AND Leishmania (Viannia) utingensis.</title>
        <authorList>
            <person name="Resadore F."/>
            <person name="Custodio M.G.F."/>
            <person name="Boite M.C."/>
            <person name="Cupolillo E."/>
            <person name="Ferreira G.E.M."/>
        </authorList>
    </citation>
    <scope>NUCLEOTIDE SEQUENCE [LARGE SCALE GENOMIC DNA]</scope>
    <source>
        <strain evidence="1 2">MHOM/BR/1966/M15733</strain>
    </source>
</reference>
<proteinExistence type="predicted"/>
<organism evidence="1 2">
    <name type="scientific">Leishmania lindenbergi</name>
    <dbReference type="NCBI Taxonomy" id="651832"/>
    <lineage>
        <taxon>Eukaryota</taxon>
        <taxon>Discoba</taxon>
        <taxon>Euglenozoa</taxon>
        <taxon>Kinetoplastea</taxon>
        <taxon>Metakinetoplastina</taxon>
        <taxon>Trypanosomatida</taxon>
        <taxon>Trypanosomatidae</taxon>
        <taxon>Leishmaniinae</taxon>
        <taxon>Leishmania</taxon>
    </lineage>
</organism>
<evidence type="ECO:0000313" key="2">
    <source>
        <dbReference type="Proteomes" id="UP001500131"/>
    </source>
</evidence>
<name>A0AAW3AHW4_9TRYP</name>
<dbReference type="AlphaFoldDB" id="A0AAW3AHW4"/>
<dbReference type="Proteomes" id="UP001500131">
    <property type="component" value="Unassembled WGS sequence"/>
</dbReference>